<feature type="non-terminal residue" evidence="2">
    <location>
        <position position="322"/>
    </location>
</feature>
<accession>A0AAV2S5X1</accession>
<reference evidence="2 3" key="1">
    <citation type="submission" date="2024-05" db="EMBL/GenBank/DDBJ databases">
        <authorList>
            <person name="Wallberg A."/>
        </authorList>
    </citation>
    <scope>NUCLEOTIDE SEQUENCE [LARGE SCALE GENOMIC DNA]</scope>
</reference>
<evidence type="ECO:0000256" key="1">
    <source>
        <dbReference type="SAM" id="Phobius"/>
    </source>
</evidence>
<organism evidence="2 3">
    <name type="scientific">Meganyctiphanes norvegica</name>
    <name type="common">Northern krill</name>
    <name type="synonym">Thysanopoda norvegica</name>
    <dbReference type="NCBI Taxonomy" id="48144"/>
    <lineage>
        <taxon>Eukaryota</taxon>
        <taxon>Metazoa</taxon>
        <taxon>Ecdysozoa</taxon>
        <taxon>Arthropoda</taxon>
        <taxon>Crustacea</taxon>
        <taxon>Multicrustacea</taxon>
        <taxon>Malacostraca</taxon>
        <taxon>Eumalacostraca</taxon>
        <taxon>Eucarida</taxon>
        <taxon>Euphausiacea</taxon>
        <taxon>Euphausiidae</taxon>
        <taxon>Meganyctiphanes</taxon>
    </lineage>
</organism>
<gene>
    <name evidence="2" type="ORF">MNOR_LOCUS32727</name>
</gene>
<dbReference type="AlphaFoldDB" id="A0AAV2S5X1"/>
<feature type="transmembrane region" description="Helical" evidence="1">
    <location>
        <begin position="229"/>
        <end position="249"/>
    </location>
</feature>
<keyword evidence="1" id="KW-0812">Transmembrane</keyword>
<name>A0AAV2S5X1_MEGNR</name>
<keyword evidence="1" id="KW-1133">Transmembrane helix</keyword>
<dbReference type="EMBL" id="CAXKWB010045127">
    <property type="protein sequence ID" value="CAL4161986.1"/>
    <property type="molecule type" value="Genomic_DNA"/>
</dbReference>
<sequence length="322" mass="37330">MLDQDSLVGGSLRELLDPSTTPEKALQLFSSPCLFPERYSIYDNEPIVIFFAFIRFIIARQPDAVVEGIWEEILRKAVICTKNYSDIQILRVKMAYAKDMHSSDVTPWFVKALYTYSKCPSPYTRLELLRLGHIFYISLTWRNQSETTRELISVTVMRTISEIPPHHLYPSGKMDDSLFNNDDLHYYMYESNLSGLMRHIILADITKQIREKNKVSIDCIATKFLCHSIQLFGMSAITTGFISSIYVFWYNDMLLDVISHPPFSHYIVEAINDVTALIINKYTPELHEIWSKAPNMIWAFLNSVRNIDVCNKTCDLPRLLLF</sequence>
<proteinExistence type="predicted"/>
<keyword evidence="1" id="KW-0472">Membrane</keyword>
<evidence type="ECO:0000313" key="2">
    <source>
        <dbReference type="EMBL" id="CAL4161986.1"/>
    </source>
</evidence>
<keyword evidence="3" id="KW-1185">Reference proteome</keyword>
<evidence type="ECO:0000313" key="3">
    <source>
        <dbReference type="Proteomes" id="UP001497623"/>
    </source>
</evidence>
<dbReference type="Proteomes" id="UP001497623">
    <property type="component" value="Unassembled WGS sequence"/>
</dbReference>
<protein>
    <submittedName>
        <fullName evidence="2">Uncharacterized protein</fullName>
    </submittedName>
</protein>
<comment type="caution">
    <text evidence="2">The sequence shown here is derived from an EMBL/GenBank/DDBJ whole genome shotgun (WGS) entry which is preliminary data.</text>
</comment>